<name>A0A6A6WUE1_9PLEO</name>
<keyword evidence="3" id="KW-1185">Reference proteome</keyword>
<organism evidence="2 3">
    <name type="scientific">Melanomma pulvis-pyrius CBS 109.77</name>
    <dbReference type="NCBI Taxonomy" id="1314802"/>
    <lineage>
        <taxon>Eukaryota</taxon>
        <taxon>Fungi</taxon>
        <taxon>Dikarya</taxon>
        <taxon>Ascomycota</taxon>
        <taxon>Pezizomycotina</taxon>
        <taxon>Dothideomycetes</taxon>
        <taxon>Pleosporomycetidae</taxon>
        <taxon>Pleosporales</taxon>
        <taxon>Melanommataceae</taxon>
        <taxon>Melanomma</taxon>
    </lineage>
</organism>
<dbReference type="Proteomes" id="UP000799757">
    <property type="component" value="Unassembled WGS sequence"/>
</dbReference>
<dbReference type="OrthoDB" id="5352400at2759"/>
<evidence type="ECO:0000256" key="1">
    <source>
        <dbReference type="SAM" id="Phobius"/>
    </source>
</evidence>
<feature type="transmembrane region" description="Helical" evidence="1">
    <location>
        <begin position="138"/>
        <end position="159"/>
    </location>
</feature>
<evidence type="ECO:0000313" key="2">
    <source>
        <dbReference type="EMBL" id="KAF2787518.1"/>
    </source>
</evidence>
<feature type="transmembrane region" description="Helical" evidence="1">
    <location>
        <begin position="42"/>
        <end position="66"/>
    </location>
</feature>
<accession>A0A6A6WUE1</accession>
<keyword evidence="1" id="KW-1133">Transmembrane helix</keyword>
<dbReference type="EMBL" id="MU002309">
    <property type="protein sequence ID" value="KAF2787518.1"/>
    <property type="molecule type" value="Genomic_DNA"/>
</dbReference>
<keyword evidence="1" id="KW-0472">Membrane</keyword>
<reference evidence="2" key="1">
    <citation type="journal article" date="2020" name="Stud. Mycol.">
        <title>101 Dothideomycetes genomes: a test case for predicting lifestyles and emergence of pathogens.</title>
        <authorList>
            <person name="Haridas S."/>
            <person name="Albert R."/>
            <person name="Binder M."/>
            <person name="Bloem J."/>
            <person name="Labutti K."/>
            <person name="Salamov A."/>
            <person name="Andreopoulos B."/>
            <person name="Baker S."/>
            <person name="Barry K."/>
            <person name="Bills G."/>
            <person name="Bluhm B."/>
            <person name="Cannon C."/>
            <person name="Castanera R."/>
            <person name="Culley D."/>
            <person name="Daum C."/>
            <person name="Ezra D."/>
            <person name="Gonzalez J."/>
            <person name="Henrissat B."/>
            <person name="Kuo A."/>
            <person name="Liang C."/>
            <person name="Lipzen A."/>
            <person name="Lutzoni F."/>
            <person name="Magnuson J."/>
            <person name="Mondo S."/>
            <person name="Nolan M."/>
            <person name="Ohm R."/>
            <person name="Pangilinan J."/>
            <person name="Park H.-J."/>
            <person name="Ramirez L."/>
            <person name="Alfaro M."/>
            <person name="Sun H."/>
            <person name="Tritt A."/>
            <person name="Yoshinaga Y."/>
            <person name="Zwiers L.-H."/>
            <person name="Turgeon B."/>
            <person name="Goodwin S."/>
            <person name="Spatafora J."/>
            <person name="Crous P."/>
            <person name="Grigoriev I."/>
        </authorList>
    </citation>
    <scope>NUCLEOTIDE SEQUENCE</scope>
    <source>
        <strain evidence="2">CBS 109.77</strain>
    </source>
</reference>
<proteinExistence type="predicted"/>
<protein>
    <recommendedName>
        <fullName evidence="4">MARVEL domain-containing protein</fullName>
    </recommendedName>
</protein>
<keyword evidence="1" id="KW-0812">Transmembrane</keyword>
<sequence>MGYCSSCLISCKGFLEPIDGRSQHSLKAFHNSNLSMGNFRHLTLSIATTFEFFLAITLLGLFSCAYPDRFRTRLWQDGGLNGWNSNPSLRVYYYANYREPPPIPMIWDESSTRCNLCIAIITVIVWVARFSIRGRGLDVFSLVIVNALYDLLLVAMWAYSAIVQSSGDFTDLERISFHPWYLERGCEKARWQSRRACEVVAASYGLSVLATWWFGIRFLATCMCGAYHLGLEQKEASICSFP</sequence>
<evidence type="ECO:0000313" key="3">
    <source>
        <dbReference type="Proteomes" id="UP000799757"/>
    </source>
</evidence>
<dbReference type="AlphaFoldDB" id="A0A6A6WUE1"/>
<gene>
    <name evidence="2" type="ORF">K505DRAFT_329629</name>
</gene>
<evidence type="ECO:0008006" key="4">
    <source>
        <dbReference type="Google" id="ProtNLM"/>
    </source>
</evidence>